<gene>
    <name evidence="2" type="ORF">HMH01_11500</name>
</gene>
<evidence type="ECO:0000313" key="3">
    <source>
        <dbReference type="Proteomes" id="UP000572377"/>
    </source>
</evidence>
<protein>
    <submittedName>
        <fullName evidence="2">DUF1837 domain-containing protein</fullName>
    </submittedName>
</protein>
<keyword evidence="3" id="KW-1185">Reference proteome</keyword>
<organism evidence="2 3">
    <name type="scientific">Halovulum dunhuangense</name>
    <dbReference type="NCBI Taxonomy" id="1505036"/>
    <lineage>
        <taxon>Bacteria</taxon>
        <taxon>Pseudomonadati</taxon>
        <taxon>Pseudomonadota</taxon>
        <taxon>Alphaproteobacteria</taxon>
        <taxon>Rhodobacterales</taxon>
        <taxon>Paracoccaceae</taxon>
        <taxon>Halovulum</taxon>
    </lineage>
</organism>
<dbReference type="InterPro" id="IPR014976">
    <property type="entry name" value="AbpA_HamA_C"/>
</dbReference>
<evidence type="ECO:0000313" key="2">
    <source>
        <dbReference type="EMBL" id="NNU81063.1"/>
    </source>
</evidence>
<feature type="domain" description="Anti-bacteriophage protein A/HamA C-terminal" evidence="1">
    <location>
        <begin position="40"/>
        <end position="325"/>
    </location>
</feature>
<dbReference type="EMBL" id="JABFBC010000002">
    <property type="protein sequence ID" value="NNU81063.1"/>
    <property type="molecule type" value="Genomic_DNA"/>
</dbReference>
<reference evidence="2 3" key="1">
    <citation type="submission" date="2020-05" db="EMBL/GenBank/DDBJ databases">
        <title>Gimesia benthica sp. nov., a novel planctomycete isolated from a deep-sea water sample of the Northwest Indian Ocean.</title>
        <authorList>
            <person name="Wang J."/>
            <person name="Ruan C."/>
            <person name="Song L."/>
            <person name="Zhu Y."/>
            <person name="Li A."/>
            <person name="Zheng X."/>
            <person name="Wang L."/>
            <person name="Lu Z."/>
            <person name="Huang Y."/>
            <person name="Du W."/>
            <person name="Zhou Y."/>
            <person name="Huang L."/>
            <person name="Dai X."/>
        </authorList>
    </citation>
    <scope>NUCLEOTIDE SEQUENCE [LARGE SCALE GENOMIC DNA]</scope>
    <source>
        <strain evidence="2 3">YYQ-30</strain>
    </source>
</reference>
<dbReference type="AlphaFoldDB" id="A0A849L473"/>
<sequence>MSVARLSSGEFRRAAMLIAEQLESLLSNFESLSSRIRHLSYDTDELGDRIDVRCSYIAFRDGKQTFDEFLEILYHQIVSFCLPRSEIAPAHDRMKQALADNDTVLVNQISTQLHERARSLFIKAKKGSHRSGEAGEILLFVLVEWLLGAPQIVSKMYLKTNNNMPVHGTDGIHAKFDNETKKLLLYWGESKAHNSLGNAFSSAMKSIKEFIDEGGQDFEVKVVSSFSDFNTATEEAKQAFINYLDPYSEDYNQCITVFACLLVFDFPSDNSEHAFTEAVNKAVSDFIKSLPKKLKDREMGDIRFEFFLVPVPSAQGFRDKFQTRIGWPND</sequence>
<dbReference type="RefSeq" id="WP_171325680.1">
    <property type="nucleotide sequence ID" value="NZ_JABFBC010000002.1"/>
</dbReference>
<dbReference type="Pfam" id="PF08878">
    <property type="entry name" value="HamA"/>
    <property type="match status" value="1"/>
</dbReference>
<comment type="caution">
    <text evidence="2">The sequence shown here is derived from an EMBL/GenBank/DDBJ whole genome shotgun (WGS) entry which is preliminary data.</text>
</comment>
<proteinExistence type="predicted"/>
<evidence type="ECO:0000259" key="1">
    <source>
        <dbReference type="Pfam" id="PF08878"/>
    </source>
</evidence>
<dbReference type="Proteomes" id="UP000572377">
    <property type="component" value="Unassembled WGS sequence"/>
</dbReference>
<accession>A0A849L473</accession>
<name>A0A849L473_9RHOB</name>